<proteinExistence type="predicted"/>
<sequence>MVRKKCTKPKCKKNSCGPTGLDGILKFLKSGKFFVYFLLFFLAFISIRLFKIPYTKSDWGVCRLSFTLGALLQFIVLYIFVFITLLFLKLIIKILKLLIKWIKGIFKKRPNKTSMQKFVNVCIIIGLLILISIVGRFLFFILVIYGYGLYYSFGLVMGYTVIGSNNECIELPQKKK</sequence>
<reference evidence="2" key="1">
    <citation type="journal article" date="2020" name="Nature">
        <title>Giant virus diversity and host interactions through global metagenomics.</title>
        <authorList>
            <person name="Schulz F."/>
            <person name="Roux S."/>
            <person name="Paez-Espino D."/>
            <person name="Jungbluth S."/>
            <person name="Walsh D.A."/>
            <person name="Denef V.J."/>
            <person name="McMahon K.D."/>
            <person name="Konstantinidis K.T."/>
            <person name="Eloe-Fadrosh E.A."/>
            <person name="Kyrpides N.C."/>
            <person name="Woyke T."/>
        </authorList>
    </citation>
    <scope>NUCLEOTIDE SEQUENCE</scope>
    <source>
        <strain evidence="2">GVMAG-M-3300027736-24</strain>
    </source>
</reference>
<accession>A0A6C0JM78</accession>
<keyword evidence="1" id="KW-1133">Transmembrane helix</keyword>
<dbReference type="AlphaFoldDB" id="A0A6C0JM78"/>
<dbReference type="EMBL" id="MN740420">
    <property type="protein sequence ID" value="QHU05830.1"/>
    <property type="molecule type" value="Genomic_DNA"/>
</dbReference>
<organism evidence="2">
    <name type="scientific">viral metagenome</name>
    <dbReference type="NCBI Taxonomy" id="1070528"/>
    <lineage>
        <taxon>unclassified sequences</taxon>
        <taxon>metagenomes</taxon>
        <taxon>organismal metagenomes</taxon>
    </lineage>
</organism>
<feature type="transmembrane region" description="Helical" evidence="1">
    <location>
        <begin position="70"/>
        <end position="92"/>
    </location>
</feature>
<evidence type="ECO:0000313" key="2">
    <source>
        <dbReference type="EMBL" id="QHU05830.1"/>
    </source>
</evidence>
<feature type="transmembrane region" description="Helical" evidence="1">
    <location>
        <begin position="118"/>
        <end position="147"/>
    </location>
</feature>
<name>A0A6C0JM78_9ZZZZ</name>
<feature type="transmembrane region" description="Helical" evidence="1">
    <location>
        <begin position="33"/>
        <end position="50"/>
    </location>
</feature>
<protein>
    <submittedName>
        <fullName evidence="2">Uncharacterized protein</fullName>
    </submittedName>
</protein>
<keyword evidence="1" id="KW-0472">Membrane</keyword>
<evidence type="ECO:0000256" key="1">
    <source>
        <dbReference type="SAM" id="Phobius"/>
    </source>
</evidence>
<keyword evidence="1" id="KW-0812">Transmembrane</keyword>